<keyword evidence="3" id="KW-1185">Reference proteome</keyword>
<dbReference type="PANTHER" id="PTHR33451:SF3">
    <property type="entry name" value="MALATE-2H(+)_NA(+)-LACTATE ANTIPORTER"/>
    <property type="match status" value="1"/>
</dbReference>
<dbReference type="Proteomes" id="UP000015351">
    <property type="component" value="Unassembled WGS sequence"/>
</dbReference>
<dbReference type="HOGENOM" id="CLU_2650127_0_0_5"/>
<gene>
    <name evidence="2" type="ORF">thalar_02488</name>
</gene>
<organism evidence="2 3">
    <name type="scientific">Litoreibacter arenae DSM 19593</name>
    <dbReference type="NCBI Taxonomy" id="1123360"/>
    <lineage>
        <taxon>Bacteria</taxon>
        <taxon>Pseudomonadati</taxon>
        <taxon>Pseudomonadota</taxon>
        <taxon>Alphaproteobacteria</taxon>
        <taxon>Rhodobacterales</taxon>
        <taxon>Roseobacteraceae</taxon>
        <taxon>Litoreibacter</taxon>
    </lineage>
</organism>
<keyword evidence="1" id="KW-0472">Membrane</keyword>
<evidence type="ECO:0000313" key="3">
    <source>
        <dbReference type="Proteomes" id="UP000015351"/>
    </source>
</evidence>
<feature type="transmembrane region" description="Helical" evidence="1">
    <location>
        <begin position="46"/>
        <end position="68"/>
    </location>
</feature>
<keyword evidence="1" id="KW-0812">Transmembrane</keyword>
<reference evidence="3" key="1">
    <citation type="journal article" date="2013" name="Stand. Genomic Sci.">
        <title>Genome sequence of the Litoreibacter arenae type strain (DSM 19593(T)), a member of the Roseobacter clade isolated from sea sand.</title>
        <authorList>
            <person name="Riedel T."/>
            <person name="Fiebig A."/>
            <person name="Petersen J."/>
            <person name="Gronow S."/>
            <person name="Kyrpides N.C."/>
            <person name="Goker M."/>
            <person name="Klenk H.P."/>
        </authorList>
    </citation>
    <scope>NUCLEOTIDE SEQUENCE [LARGE SCALE GENOMIC DNA]</scope>
    <source>
        <strain evidence="3">DSM 19593</strain>
    </source>
</reference>
<protein>
    <submittedName>
        <fullName evidence="2">Na+/H+ antiporter NhaC</fullName>
    </submittedName>
</protein>
<dbReference type="AlphaFoldDB" id="S9RW74"/>
<dbReference type="EMBL" id="AONI01000013">
    <property type="protein sequence ID" value="EPX78259.1"/>
    <property type="molecule type" value="Genomic_DNA"/>
</dbReference>
<comment type="caution">
    <text evidence="2">The sequence shown here is derived from an EMBL/GenBank/DDBJ whole genome shotgun (WGS) entry which is preliminary data.</text>
</comment>
<keyword evidence="1" id="KW-1133">Transmembrane helix</keyword>
<accession>S9RW74</accession>
<dbReference type="STRING" id="1123360.thalar_02488"/>
<feature type="transmembrane region" description="Helical" evidence="1">
    <location>
        <begin position="12"/>
        <end position="40"/>
    </location>
</feature>
<dbReference type="InterPro" id="IPR052180">
    <property type="entry name" value="NhaC_Na-H+_Antiporter"/>
</dbReference>
<evidence type="ECO:0000313" key="2">
    <source>
        <dbReference type="EMBL" id="EPX78259.1"/>
    </source>
</evidence>
<dbReference type="eggNOG" id="COG1757">
    <property type="taxonomic scope" value="Bacteria"/>
</dbReference>
<sequence length="76" mass="8226">MVRGITNAAMPATIILIVIDILIGVWVLAGAVATLVYYGLSILSPSIFLPATVIIRAVTFLATGSSWVRWAQLLWR</sequence>
<dbReference type="PANTHER" id="PTHR33451">
    <property type="entry name" value="MALATE-2H(+)/NA(+)-LACTATE ANTIPORTER"/>
    <property type="match status" value="1"/>
</dbReference>
<proteinExistence type="predicted"/>
<evidence type="ECO:0000256" key="1">
    <source>
        <dbReference type="SAM" id="Phobius"/>
    </source>
</evidence>
<name>S9RW74_9RHOB</name>